<dbReference type="STRING" id="1245528.M3JZF3"/>
<dbReference type="Pfam" id="PF00085">
    <property type="entry name" value="Thioredoxin"/>
    <property type="match status" value="1"/>
</dbReference>
<dbReference type="OrthoDB" id="10264505at2759"/>
<dbReference type="Proteomes" id="UP000011777">
    <property type="component" value="Unassembled WGS sequence"/>
</dbReference>
<dbReference type="GO" id="GO:0015035">
    <property type="term" value="F:protein-disulfide reductase activity"/>
    <property type="evidence" value="ECO:0007669"/>
    <property type="project" value="TreeGrafter"/>
</dbReference>
<dbReference type="PANTHER" id="PTHR45815:SF3">
    <property type="entry name" value="PROTEIN DISULFIDE-ISOMERASE A6"/>
    <property type="match status" value="1"/>
</dbReference>
<protein>
    <recommendedName>
        <fullName evidence="2">Thioredoxin domain-containing protein</fullName>
    </recommendedName>
</protein>
<dbReference type="GO" id="GO:0034976">
    <property type="term" value="P:response to endoplasmic reticulum stress"/>
    <property type="evidence" value="ECO:0007669"/>
    <property type="project" value="TreeGrafter"/>
</dbReference>
<dbReference type="eggNOG" id="KOG0191">
    <property type="taxonomic scope" value="Eukaryota"/>
</dbReference>
<gene>
    <name evidence="3" type="ORF">G210_1025</name>
</gene>
<evidence type="ECO:0000256" key="1">
    <source>
        <dbReference type="SAM" id="SignalP"/>
    </source>
</evidence>
<dbReference type="InterPro" id="IPR036249">
    <property type="entry name" value="Thioredoxin-like_sf"/>
</dbReference>
<dbReference type="InterPro" id="IPR013766">
    <property type="entry name" value="Thioredoxin_domain"/>
</dbReference>
<dbReference type="OMA" id="YQYPAHF"/>
<reference evidence="3 4" key="1">
    <citation type="submission" date="2013-02" db="EMBL/GenBank/DDBJ databases">
        <title>Genome sequence of Candida maltosa Xu316, a potential industrial strain for xylitol and ethanol production.</title>
        <authorList>
            <person name="Yu J."/>
            <person name="Wang Q."/>
            <person name="Geng X."/>
            <person name="Bao W."/>
            <person name="He P."/>
            <person name="Cai J."/>
        </authorList>
    </citation>
    <scope>NUCLEOTIDE SEQUENCE [LARGE SCALE GENOMIC DNA]</scope>
    <source>
        <strain evidence="4">Xu316</strain>
    </source>
</reference>
<keyword evidence="4" id="KW-1185">Reference proteome</keyword>
<accession>M3JZF3</accession>
<feature type="domain" description="Thioredoxin" evidence="2">
    <location>
        <begin position="11"/>
        <end position="157"/>
    </location>
</feature>
<dbReference type="GO" id="GO:0005788">
    <property type="term" value="C:endoplasmic reticulum lumen"/>
    <property type="evidence" value="ECO:0007669"/>
    <property type="project" value="TreeGrafter"/>
</dbReference>
<evidence type="ECO:0000259" key="2">
    <source>
        <dbReference type="PROSITE" id="PS51352"/>
    </source>
</evidence>
<dbReference type="HOGENOM" id="CLU_072343_0_0_1"/>
<dbReference type="EMBL" id="AOGT01001125">
    <property type="protein sequence ID" value="EMG48405.1"/>
    <property type="molecule type" value="Genomic_DNA"/>
</dbReference>
<dbReference type="AlphaFoldDB" id="M3JZF3"/>
<comment type="caution">
    <text evidence="3">The sequence shown here is derived from an EMBL/GenBank/DDBJ whole genome shotgun (WGS) entry which is preliminary data.</text>
</comment>
<sequence length="291" mass="33965">MKKINSFVVLLLSLFAFHAFASISLEPYIIEFSDNDALQPVLERADYSLIYFYSDSCRYCRKFDPVFENLSVLYNNNKDKNTRFQVLKTNARVNQQIGALFQVSQYPTLKLLIYETKEIITYEDDKDLQSIIKYVSDNVDVSPNYENYESKVKYELLNNGDSVVFFITDYLPGWQDYKYPAHFTHQLALDYNGVFETVVIDVGKLSDYELLSRYGISQFPTVAYVKQNEGIVKTYTTNKNEVNVDEIYKFIDNVNDDNETGPWINIHDINTNSQEVIKDDDDEDVFEHIEL</sequence>
<name>M3JZF3_CANMX</name>
<dbReference type="PROSITE" id="PS51352">
    <property type="entry name" value="THIOREDOXIN_2"/>
    <property type="match status" value="1"/>
</dbReference>
<feature type="signal peptide" evidence="1">
    <location>
        <begin position="1"/>
        <end position="21"/>
    </location>
</feature>
<dbReference type="CDD" id="cd02961">
    <property type="entry name" value="PDI_a_family"/>
    <property type="match status" value="1"/>
</dbReference>
<keyword evidence="1" id="KW-0732">Signal</keyword>
<evidence type="ECO:0000313" key="4">
    <source>
        <dbReference type="Proteomes" id="UP000011777"/>
    </source>
</evidence>
<dbReference type="Gene3D" id="3.40.30.10">
    <property type="entry name" value="Glutaredoxin"/>
    <property type="match status" value="2"/>
</dbReference>
<feature type="chain" id="PRO_5004035516" description="Thioredoxin domain-containing protein" evidence="1">
    <location>
        <begin position="22"/>
        <end position="291"/>
    </location>
</feature>
<organism evidence="3 4">
    <name type="scientific">Candida maltosa (strain Xu316)</name>
    <name type="common">Yeast</name>
    <dbReference type="NCBI Taxonomy" id="1245528"/>
    <lineage>
        <taxon>Eukaryota</taxon>
        <taxon>Fungi</taxon>
        <taxon>Dikarya</taxon>
        <taxon>Ascomycota</taxon>
        <taxon>Saccharomycotina</taxon>
        <taxon>Pichiomycetes</taxon>
        <taxon>Debaryomycetaceae</taxon>
        <taxon>Candida/Lodderomyces clade</taxon>
        <taxon>Candida</taxon>
    </lineage>
</organism>
<dbReference type="PANTHER" id="PTHR45815">
    <property type="entry name" value="PROTEIN DISULFIDE-ISOMERASE A6"/>
    <property type="match status" value="1"/>
</dbReference>
<evidence type="ECO:0000313" key="3">
    <source>
        <dbReference type="EMBL" id="EMG48405.1"/>
    </source>
</evidence>
<proteinExistence type="predicted"/>
<dbReference type="SUPFAM" id="SSF52833">
    <property type="entry name" value="Thioredoxin-like"/>
    <property type="match status" value="2"/>
</dbReference>